<keyword evidence="1" id="KW-1133">Transmembrane helix</keyword>
<evidence type="ECO:0000313" key="2">
    <source>
        <dbReference type="EMBL" id="MBQ0958620.1"/>
    </source>
</evidence>
<evidence type="ECO:0000256" key="1">
    <source>
        <dbReference type="SAM" id="Phobius"/>
    </source>
</evidence>
<name>A0A941BQ11_9BURK</name>
<reference evidence="2" key="1">
    <citation type="submission" date="2021-04" db="EMBL/GenBank/DDBJ databases">
        <title>The genome sequence of Ideonella sp. 4Y11.</title>
        <authorList>
            <person name="Liu Y."/>
        </authorList>
    </citation>
    <scope>NUCLEOTIDE SEQUENCE</scope>
    <source>
        <strain evidence="2">4Y11</strain>
    </source>
</reference>
<dbReference type="EMBL" id="JAGQDE010000004">
    <property type="protein sequence ID" value="MBQ0958620.1"/>
    <property type="molecule type" value="Genomic_DNA"/>
</dbReference>
<organism evidence="2 3">
    <name type="scientific">Ideonella aquatica</name>
    <dbReference type="NCBI Taxonomy" id="2824119"/>
    <lineage>
        <taxon>Bacteria</taxon>
        <taxon>Pseudomonadati</taxon>
        <taxon>Pseudomonadota</taxon>
        <taxon>Betaproteobacteria</taxon>
        <taxon>Burkholderiales</taxon>
        <taxon>Sphaerotilaceae</taxon>
        <taxon>Ideonella</taxon>
    </lineage>
</organism>
<proteinExistence type="predicted"/>
<evidence type="ECO:0000313" key="3">
    <source>
        <dbReference type="Proteomes" id="UP000678374"/>
    </source>
</evidence>
<dbReference type="RefSeq" id="WP_210801134.1">
    <property type="nucleotide sequence ID" value="NZ_JAGQDE010000004.1"/>
</dbReference>
<protein>
    <submittedName>
        <fullName evidence="2">Uncharacterized protein</fullName>
    </submittedName>
</protein>
<keyword evidence="1" id="KW-0812">Transmembrane</keyword>
<gene>
    <name evidence="2" type="ORF">KAK06_06570</name>
</gene>
<accession>A0A941BQ11</accession>
<sequence length="151" mass="16647">MLQAFSTPEALWAAFVVRAQVLLLGCVLLSVVVWVAGRRSELRWSVGEAALVGVLVLAGGLWIFKTSTLDRFWQLEASPSGVRLAYRHEVLAWPAAEVLQVQYGFRSKTLHGPCHLALHTADGRRHVSAEMRLSLQACKDLRAEVMAALGR</sequence>
<feature type="transmembrane region" description="Helical" evidence="1">
    <location>
        <begin position="42"/>
        <end position="64"/>
    </location>
</feature>
<keyword evidence="3" id="KW-1185">Reference proteome</keyword>
<dbReference type="AlphaFoldDB" id="A0A941BQ11"/>
<comment type="caution">
    <text evidence="2">The sequence shown here is derived from an EMBL/GenBank/DDBJ whole genome shotgun (WGS) entry which is preliminary data.</text>
</comment>
<keyword evidence="1" id="KW-0472">Membrane</keyword>
<feature type="transmembrane region" description="Helical" evidence="1">
    <location>
        <begin position="12"/>
        <end position="36"/>
    </location>
</feature>
<dbReference type="Proteomes" id="UP000678374">
    <property type="component" value="Unassembled WGS sequence"/>
</dbReference>